<sequence>MARALAEQDPLTLAAAPPKDETPAQRIVREKSEAEARRINDAIDEQIKKEKAASKRRKRPVKVLLLGQSESGKSATLKNFQLTYARRKWTEERLSWRSVIQLNLVRNVNTILDALAREASEPSILSHTDADDEANSPIAQSPIDFPVQLADRYNRLNSRLFSLRKVQKDLETRLGAASSEETNYNGVYDPSLGLAALERKPKNAPEFTVNSSNGWKSALSRVLPGNTPDDPSGPNLSGSDSQGEKITEAIAACRTDIIALWSDPIVQEVFSRRSKRIQDAPGFFLDDAKRIANADYQPTDNDVVRARLRTLGVQEHKFVFEQGRTAGREWLMYDVGGTRSSRAAWASYFDDMDAIIFLAPISCFDEVLNEDKNVNRLEDSYLLWRTVCSSKLLARTQIILFLNKCDLLLGKLKRGILVKDHIRSYGNASNDAVSVTKYFQQHFKDISRQYSPQPRPFFVHLTSVIDTKATAATLAVVEEGIVRDNLSRADLL</sequence>
<feature type="binding site" evidence="6">
    <location>
        <position position="310"/>
    </location>
    <ligand>
        <name>Mg(2+)</name>
        <dbReference type="ChEBI" id="CHEBI:18420"/>
    </ligand>
</feature>
<dbReference type="GO" id="GO:0005737">
    <property type="term" value="C:cytoplasm"/>
    <property type="evidence" value="ECO:0007669"/>
    <property type="project" value="TreeGrafter"/>
</dbReference>
<dbReference type="AlphaFoldDB" id="A0A166W0K2"/>
<keyword evidence="4" id="KW-0807">Transducer</keyword>
<organism evidence="8">
    <name type="scientific">Athelia psychrophila</name>
    <dbReference type="NCBI Taxonomy" id="1759441"/>
    <lineage>
        <taxon>Eukaryota</taxon>
        <taxon>Fungi</taxon>
        <taxon>Dikarya</taxon>
        <taxon>Basidiomycota</taxon>
        <taxon>Agaricomycotina</taxon>
        <taxon>Agaricomycetes</taxon>
        <taxon>Agaricomycetidae</taxon>
        <taxon>Atheliales</taxon>
        <taxon>Atheliaceae</taxon>
        <taxon>Athelia</taxon>
    </lineage>
</organism>
<keyword evidence="1 6" id="KW-0479">Metal-binding</keyword>
<evidence type="ECO:0000256" key="4">
    <source>
        <dbReference type="ARBA" id="ARBA00023224"/>
    </source>
</evidence>
<dbReference type="STRING" id="436010.A0A166W0K2"/>
<feature type="binding site" evidence="5">
    <location>
        <begin position="403"/>
        <end position="406"/>
    </location>
    <ligand>
        <name>GTP</name>
        <dbReference type="ChEBI" id="CHEBI:37565"/>
    </ligand>
</feature>
<dbReference type="SUPFAM" id="SSF47895">
    <property type="entry name" value="Transducin (alpha subunit), insertion domain"/>
    <property type="match status" value="1"/>
</dbReference>
<name>A0A166W0K2_9AGAM</name>
<dbReference type="GO" id="GO:0031683">
    <property type="term" value="F:G-protein beta/gamma-subunit complex binding"/>
    <property type="evidence" value="ECO:0007669"/>
    <property type="project" value="InterPro"/>
</dbReference>
<dbReference type="GO" id="GO:0001664">
    <property type="term" value="F:G protein-coupled receptor binding"/>
    <property type="evidence" value="ECO:0007669"/>
    <property type="project" value="TreeGrafter"/>
</dbReference>
<dbReference type="InterPro" id="IPR027417">
    <property type="entry name" value="P-loop_NTPase"/>
</dbReference>
<dbReference type="GO" id="GO:0046872">
    <property type="term" value="F:metal ion binding"/>
    <property type="evidence" value="ECO:0007669"/>
    <property type="project" value="UniProtKB-KW"/>
</dbReference>
<dbReference type="PANTHER" id="PTHR10218:SF360">
    <property type="entry name" value="GUANINE NUCLEOTIDE-BINDING PROTEIN SUBUNIT ALPHA HOMOLOG"/>
    <property type="match status" value="1"/>
</dbReference>
<dbReference type="GO" id="GO:0007188">
    <property type="term" value="P:adenylate cyclase-modulating G protein-coupled receptor signaling pathway"/>
    <property type="evidence" value="ECO:0007669"/>
    <property type="project" value="TreeGrafter"/>
</dbReference>
<evidence type="ECO:0000256" key="7">
    <source>
        <dbReference type="SAM" id="MobiDB-lite"/>
    </source>
</evidence>
<dbReference type="Gene3D" id="1.10.400.10">
    <property type="entry name" value="GI Alpha 1, domain 2-like"/>
    <property type="match status" value="1"/>
</dbReference>
<keyword evidence="3 5" id="KW-0342">GTP-binding</keyword>
<reference evidence="8" key="1">
    <citation type="journal article" date="2016" name="Mol. Biol. Evol.">
        <title>Comparative Genomics of Early-Diverging Mushroom-Forming Fungi Provides Insights into the Origins of Lignocellulose Decay Capabilities.</title>
        <authorList>
            <person name="Nagy L.G."/>
            <person name="Riley R."/>
            <person name="Tritt A."/>
            <person name="Adam C."/>
            <person name="Daum C."/>
            <person name="Floudas D."/>
            <person name="Sun H."/>
            <person name="Yadav J.S."/>
            <person name="Pangilinan J."/>
            <person name="Larsson K.H."/>
            <person name="Matsuura K."/>
            <person name="Barry K."/>
            <person name="Labutti K."/>
            <person name="Kuo R."/>
            <person name="Ohm R.A."/>
            <person name="Bhattacharya S.S."/>
            <person name="Shirouzu T."/>
            <person name="Yoshinaga Y."/>
            <person name="Martin F.M."/>
            <person name="Grigoriev I.V."/>
            <person name="Hibbett D.S."/>
        </authorList>
    </citation>
    <scope>NUCLEOTIDE SEQUENCE [LARGE SCALE GENOMIC DNA]</scope>
    <source>
        <strain evidence="8">CBS 109695</strain>
    </source>
</reference>
<dbReference type="FunFam" id="3.40.50.300:FF:000692">
    <property type="entry name" value="Guanine nucleotide-binding protein subunit alpha"/>
    <property type="match status" value="1"/>
</dbReference>
<feature type="compositionally biased region" description="Basic and acidic residues" evidence="7">
    <location>
        <begin position="18"/>
        <end position="33"/>
    </location>
</feature>
<evidence type="ECO:0000256" key="3">
    <source>
        <dbReference type="ARBA" id="ARBA00023134"/>
    </source>
</evidence>
<evidence type="ECO:0000256" key="2">
    <source>
        <dbReference type="ARBA" id="ARBA00022741"/>
    </source>
</evidence>
<protein>
    <submittedName>
        <fullName evidence="8">G-alpha-domain-containing protein</fullName>
    </submittedName>
</protein>
<dbReference type="InterPro" id="IPR001019">
    <property type="entry name" value="Gprotein_alpha_su"/>
</dbReference>
<keyword evidence="6" id="KW-0460">Magnesium</keyword>
<dbReference type="PRINTS" id="PR00318">
    <property type="entry name" value="GPROTEINA"/>
</dbReference>
<feature type="region of interest" description="Disordered" evidence="7">
    <location>
        <begin position="218"/>
        <end position="243"/>
    </location>
</feature>
<dbReference type="InterPro" id="IPR011025">
    <property type="entry name" value="GproteinA_insert"/>
</dbReference>
<gene>
    <name evidence="8" type="ORF">FIBSPDRAFT_773799</name>
</gene>
<evidence type="ECO:0000313" key="8">
    <source>
        <dbReference type="EMBL" id="KZP33255.1"/>
    </source>
</evidence>
<dbReference type="OrthoDB" id="5817230at2759"/>
<evidence type="ECO:0000256" key="5">
    <source>
        <dbReference type="PIRSR" id="PIRSR601019-1"/>
    </source>
</evidence>
<dbReference type="GO" id="GO:0005525">
    <property type="term" value="F:GTP binding"/>
    <property type="evidence" value="ECO:0007669"/>
    <property type="project" value="UniProtKB-KW"/>
</dbReference>
<keyword evidence="2 5" id="KW-0547">Nucleotide-binding</keyword>
<dbReference type="Pfam" id="PF00503">
    <property type="entry name" value="G-alpha"/>
    <property type="match status" value="1"/>
</dbReference>
<dbReference type="SMART" id="SM00275">
    <property type="entry name" value="G_alpha"/>
    <property type="match status" value="1"/>
</dbReference>
<accession>A0A166W0K2</accession>
<dbReference type="PANTHER" id="PTHR10218">
    <property type="entry name" value="GTP-BINDING PROTEIN ALPHA SUBUNIT"/>
    <property type="match status" value="1"/>
</dbReference>
<dbReference type="GO" id="GO:0003924">
    <property type="term" value="F:GTPase activity"/>
    <property type="evidence" value="ECO:0007669"/>
    <property type="project" value="InterPro"/>
</dbReference>
<evidence type="ECO:0000256" key="6">
    <source>
        <dbReference type="PIRSR" id="PIRSR601019-2"/>
    </source>
</evidence>
<feature type="region of interest" description="Disordered" evidence="7">
    <location>
        <begin position="1"/>
        <end position="33"/>
    </location>
</feature>
<dbReference type="PROSITE" id="PS51882">
    <property type="entry name" value="G_ALPHA"/>
    <property type="match status" value="1"/>
</dbReference>
<dbReference type="SUPFAM" id="SSF52540">
    <property type="entry name" value="P-loop containing nucleoside triphosphate hydrolases"/>
    <property type="match status" value="1"/>
</dbReference>
<proteinExistence type="predicted"/>
<dbReference type="Gene3D" id="3.40.50.300">
    <property type="entry name" value="P-loop containing nucleotide triphosphate hydrolases"/>
    <property type="match status" value="2"/>
</dbReference>
<dbReference type="EMBL" id="KV417483">
    <property type="protein sequence ID" value="KZP33255.1"/>
    <property type="molecule type" value="Genomic_DNA"/>
</dbReference>
<evidence type="ECO:0000256" key="1">
    <source>
        <dbReference type="ARBA" id="ARBA00022723"/>
    </source>
</evidence>
<dbReference type="GO" id="GO:0005834">
    <property type="term" value="C:heterotrimeric G-protein complex"/>
    <property type="evidence" value="ECO:0007669"/>
    <property type="project" value="TreeGrafter"/>
</dbReference>